<feature type="domain" description="Major capsid protein N-terminal" evidence="2">
    <location>
        <begin position="26"/>
        <end position="230"/>
    </location>
</feature>
<evidence type="ECO:0000259" key="2">
    <source>
        <dbReference type="Pfam" id="PF16903"/>
    </source>
</evidence>
<dbReference type="Proteomes" id="UP000193411">
    <property type="component" value="Unassembled WGS sequence"/>
</dbReference>
<dbReference type="InterPro" id="IPR016112">
    <property type="entry name" value="VP_dsDNA_II"/>
</dbReference>
<protein>
    <submittedName>
        <fullName evidence="3">Large eukaryotic DNA virus major capsid protein-domain-containing protein</fullName>
    </submittedName>
</protein>
<dbReference type="SUPFAM" id="SSF49749">
    <property type="entry name" value="Group II dsDNA viruses VP"/>
    <property type="match status" value="2"/>
</dbReference>
<dbReference type="EMBL" id="MCFL01000116">
    <property type="protein sequence ID" value="ORZ29943.1"/>
    <property type="molecule type" value="Genomic_DNA"/>
</dbReference>
<organism evidence="3 4">
    <name type="scientific">Catenaria anguillulae PL171</name>
    <dbReference type="NCBI Taxonomy" id="765915"/>
    <lineage>
        <taxon>Eukaryota</taxon>
        <taxon>Fungi</taxon>
        <taxon>Fungi incertae sedis</taxon>
        <taxon>Blastocladiomycota</taxon>
        <taxon>Blastocladiomycetes</taxon>
        <taxon>Blastocladiales</taxon>
        <taxon>Catenariaceae</taxon>
        <taxon>Catenaria</taxon>
    </lineage>
</organism>
<reference evidence="3 4" key="1">
    <citation type="submission" date="2016-07" db="EMBL/GenBank/DDBJ databases">
        <title>Pervasive Adenine N6-methylation of Active Genes in Fungi.</title>
        <authorList>
            <consortium name="DOE Joint Genome Institute"/>
            <person name="Mondo S.J."/>
            <person name="Dannebaum R.O."/>
            <person name="Kuo R.C."/>
            <person name="Labutti K."/>
            <person name="Haridas S."/>
            <person name="Kuo A."/>
            <person name="Salamov A."/>
            <person name="Ahrendt S.R."/>
            <person name="Lipzen A."/>
            <person name="Sullivan W."/>
            <person name="Andreopoulos W.B."/>
            <person name="Clum A."/>
            <person name="Lindquist E."/>
            <person name="Daum C."/>
            <person name="Ramamoorthy G.K."/>
            <person name="Gryganskyi A."/>
            <person name="Culley D."/>
            <person name="Magnuson J.K."/>
            <person name="James T.Y."/>
            <person name="O'Malley M.A."/>
            <person name="Stajich J.E."/>
            <person name="Spatafora J.W."/>
            <person name="Visel A."/>
            <person name="Grigoriev I.V."/>
        </authorList>
    </citation>
    <scope>NUCLEOTIDE SEQUENCE [LARGE SCALE GENOMIC DNA]</scope>
    <source>
        <strain evidence="3 4">PL171</strain>
    </source>
</reference>
<evidence type="ECO:0000313" key="4">
    <source>
        <dbReference type="Proteomes" id="UP000193411"/>
    </source>
</evidence>
<accession>A0A1Y2H8B9</accession>
<comment type="caution">
    <text evidence="3">The sequence shown here is derived from an EMBL/GenBank/DDBJ whole genome shotgun (WGS) entry which is preliminary data.</text>
</comment>
<dbReference type="Gene3D" id="2.70.9.20">
    <property type="entry name" value="Major capsid protein Vp54"/>
    <property type="match status" value="1"/>
</dbReference>
<dbReference type="InterPro" id="IPR031654">
    <property type="entry name" value="Capsid_N"/>
</dbReference>
<dbReference type="GO" id="GO:0005198">
    <property type="term" value="F:structural molecule activity"/>
    <property type="evidence" value="ECO:0007669"/>
    <property type="project" value="InterPro"/>
</dbReference>
<keyword evidence="4" id="KW-1185">Reference proteome</keyword>
<evidence type="ECO:0000313" key="3">
    <source>
        <dbReference type="EMBL" id="ORZ29943.1"/>
    </source>
</evidence>
<sequence>MSSGGLLQLVASGTQDVYLTSKPQITFFRVLYRRHTNFAMESMEQTLTGTADFGRKVSCLVARNGDLLHKAYLHIELPALTADNSQHVAWTRNIGHVLLDEISVEIGGSVVDKHYGIWYTIWNELTQAAEKEDGYSVMIGNTTALTTPAATIPAATLYVPLIFWWNRNPGLALPLIALLHHDVKINISFRPFRECYSQYNASTGAVVDDALNVSPSLVDVKLFIDYIFLDAAERKMFASKAHEYLIEQLQYVGSTSYSNSVVREKISFSHPCKELVWVIQPRANVSNGRNRWTDFTTSGASGTPYAGGDPLVDAKIQLGAHDRISTRKAGYFNLVQPYYHHSRMPATGIYVYSFALNPEQHQPSGTLNMSRVESLNLNMTLATGTDPVQVYPFAVNYNVLRITSGMGGVAFAS</sequence>
<dbReference type="Pfam" id="PF04451">
    <property type="entry name" value="Capsid_NCLDV"/>
    <property type="match status" value="1"/>
</dbReference>
<gene>
    <name evidence="3" type="ORF">BCR44DRAFT_23409</name>
</gene>
<dbReference type="InterPro" id="IPR007542">
    <property type="entry name" value="MCP_C"/>
</dbReference>
<dbReference type="Pfam" id="PF16903">
    <property type="entry name" value="Capsid_N"/>
    <property type="match status" value="1"/>
</dbReference>
<dbReference type="AlphaFoldDB" id="A0A1Y2H8B9"/>
<dbReference type="OrthoDB" id="2123341at2759"/>
<dbReference type="Gene3D" id="2.70.9.10">
    <property type="entry name" value="Adenovirus Type 2 Hexon, domain 4"/>
    <property type="match status" value="1"/>
</dbReference>
<dbReference type="InterPro" id="IPR038519">
    <property type="entry name" value="MCP_C_sf"/>
</dbReference>
<feature type="domain" description="Major capsid protein C-terminal" evidence="1">
    <location>
        <begin position="233"/>
        <end position="408"/>
    </location>
</feature>
<evidence type="ECO:0000259" key="1">
    <source>
        <dbReference type="Pfam" id="PF04451"/>
    </source>
</evidence>
<name>A0A1Y2H8B9_9FUNG</name>
<proteinExistence type="predicted"/>